<dbReference type="Proteomes" id="UP001359485">
    <property type="component" value="Unassembled WGS sequence"/>
</dbReference>
<gene>
    <name evidence="7" type="ORF">RUM44_012206</name>
</gene>
<proteinExistence type="predicted"/>
<evidence type="ECO:0000256" key="5">
    <source>
        <dbReference type="SAM" id="Phobius"/>
    </source>
</evidence>
<feature type="domain" description="Sugar phosphate transporter" evidence="6">
    <location>
        <begin position="19"/>
        <end position="201"/>
    </location>
</feature>
<dbReference type="SUPFAM" id="SSF103481">
    <property type="entry name" value="Multidrug resistance efflux transporter EmrE"/>
    <property type="match status" value="1"/>
</dbReference>
<protein>
    <recommendedName>
        <fullName evidence="6">Sugar phosphate transporter domain-containing protein</fullName>
    </recommendedName>
</protein>
<comment type="caution">
    <text evidence="7">The sequence shown here is derived from an EMBL/GenBank/DDBJ whole genome shotgun (WGS) entry which is preliminary data.</text>
</comment>
<feature type="transmembrane region" description="Helical" evidence="5">
    <location>
        <begin position="127"/>
        <end position="151"/>
    </location>
</feature>
<dbReference type="InterPro" id="IPR037185">
    <property type="entry name" value="EmrE-like"/>
</dbReference>
<feature type="transmembrane region" description="Helical" evidence="5">
    <location>
        <begin position="37"/>
        <end position="56"/>
    </location>
</feature>
<feature type="transmembrane region" description="Helical" evidence="5">
    <location>
        <begin position="185"/>
        <end position="204"/>
    </location>
</feature>
<keyword evidence="4 5" id="KW-0472">Membrane</keyword>
<evidence type="ECO:0000256" key="4">
    <source>
        <dbReference type="ARBA" id="ARBA00023136"/>
    </source>
</evidence>
<sequence>MPDKNYNTVGTYQLAKVATTPVVVLLQMLYFKKKFSLKIKFTLIPTVAGIILNFYYDIRFNHIGTCFAVIGVFITSLYQILVGSKQHELQMNPMQLLYYQAPISSIMLIPIMILFEPPYKATTMVLTFTSVGILLLSCIFALFINVSIYWIIGKTSPLTYNMFGHMKFCLTALGGYLVFAEPMSVMQILGVIVTLSGVTLYAHWKLKESSQSLKSLEEG</sequence>
<evidence type="ECO:0000256" key="2">
    <source>
        <dbReference type="ARBA" id="ARBA00022692"/>
    </source>
</evidence>
<keyword evidence="3 5" id="KW-1133">Transmembrane helix</keyword>
<feature type="transmembrane region" description="Helical" evidence="5">
    <location>
        <begin position="96"/>
        <end position="115"/>
    </location>
</feature>
<evidence type="ECO:0000256" key="3">
    <source>
        <dbReference type="ARBA" id="ARBA00022989"/>
    </source>
</evidence>
<feature type="transmembrane region" description="Helical" evidence="5">
    <location>
        <begin position="12"/>
        <end position="30"/>
    </location>
</feature>
<comment type="subcellular location">
    <subcellularLocation>
        <location evidence="1">Membrane</location>
        <topology evidence="1">Multi-pass membrane protein</topology>
    </subcellularLocation>
</comment>
<feature type="transmembrane region" description="Helical" evidence="5">
    <location>
        <begin position="62"/>
        <end position="84"/>
    </location>
</feature>
<dbReference type="EMBL" id="JAWJWF010000001">
    <property type="protein sequence ID" value="KAK6640511.1"/>
    <property type="molecule type" value="Genomic_DNA"/>
</dbReference>
<name>A0ABR1BAN2_POLSC</name>
<evidence type="ECO:0000313" key="8">
    <source>
        <dbReference type="Proteomes" id="UP001359485"/>
    </source>
</evidence>
<keyword evidence="2 5" id="KW-0812">Transmembrane</keyword>
<dbReference type="PANTHER" id="PTHR11132">
    <property type="entry name" value="SOLUTE CARRIER FAMILY 35"/>
    <property type="match status" value="1"/>
</dbReference>
<dbReference type="InterPro" id="IPR004853">
    <property type="entry name" value="Sugar_P_trans_dom"/>
</dbReference>
<dbReference type="Pfam" id="PF03151">
    <property type="entry name" value="TPT"/>
    <property type="match status" value="1"/>
</dbReference>
<evidence type="ECO:0000313" key="7">
    <source>
        <dbReference type="EMBL" id="KAK6640511.1"/>
    </source>
</evidence>
<accession>A0ABR1BAN2</accession>
<reference evidence="7 8" key="1">
    <citation type="submission" date="2023-09" db="EMBL/GenBank/DDBJ databases">
        <title>Genomes of two closely related lineages of the louse Polyplax serrata with different host specificities.</title>
        <authorList>
            <person name="Martinu J."/>
            <person name="Tarabai H."/>
            <person name="Stefka J."/>
            <person name="Hypsa V."/>
        </authorList>
    </citation>
    <scope>NUCLEOTIDE SEQUENCE [LARGE SCALE GENOMIC DNA]</scope>
    <source>
        <strain evidence="7">98ZLc_SE</strain>
    </source>
</reference>
<organism evidence="7 8">
    <name type="scientific">Polyplax serrata</name>
    <name type="common">Common mouse louse</name>
    <dbReference type="NCBI Taxonomy" id="468196"/>
    <lineage>
        <taxon>Eukaryota</taxon>
        <taxon>Metazoa</taxon>
        <taxon>Ecdysozoa</taxon>
        <taxon>Arthropoda</taxon>
        <taxon>Hexapoda</taxon>
        <taxon>Insecta</taxon>
        <taxon>Pterygota</taxon>
        <taxon>Neoptera</taxon>
        <taxon>Paraneoptera</taxon>
        <taxon>Psocodea</taxon>
        <taxon>Troctomorpha</taxon>
        <taxon>Phthiraptera</taxon>
        <taxon>Anoplura</taxon>
        <taxon>Polyplacidae</taxon>
        <taxon>Polyplax</taxon>
    </lineage>
</organism>
<evidence type="ECO:0000256" key="1">
    <source>
        <dbReference type="ARBA" id="ARBA00004141"/>
    </source>
</evidence>
<keyword evidence="8" id="KW-1185">Reference proteome</keyword>
<dbReference type="InterPro" id="IPR050186">
    <property type="entry name" value="TPT_transporter"/>
</dbReference>
<evidence type="ECO:0000259" key="6">
    <source>
        <dbReference type="Pfam" id="PF03151"/>
    </source>
</evidence>